<evidence type="ECO:0000259" key="6">
    <source>
        <dbReference type="PROSITE" id="PS50893"/>
    </source>
</evidence>
<feature type="compositionally biased region" description="Basic residues" evidence="5">
    <location>
        <begin position="1"/>
        <end position="11"/>
    </location>
</feature>
<sequence>MVVRHPRRPAHRSIGGGVHPLRRGPAGVPPAHPEVRGSAVSEPAVRVTNVSKHFRVPLDRSSTLKYRVTHLRSASRYRDLLAVNDVSFNVGAGEFLGITGPNGCGKSTLLKILSRIYSPDSGRVRLAGRVAPFLELGVGFNPELSARENIFLGGAVLGMTRKELATRVDSILEFAELEEFADQKVKNFSSGMAVRLAFTVAIQADADVLLMDEVLAVGDARFQEKCFDVFSDYKRHGRTIILVSHDLSALNLYCDRVLLLQKGHLVADGPAADVTAQYRRIVGAMSEADDHEHDPDDAMVAENRWGTREVEITAVRLLDDNGNQHTSFATGGGLTVAIDYAVHSDVDDFVVGLAFKRSDGINISGPNTRTADSHVRASGPGTRGTISYAIPHLGLLGAKYDITAAIYDGFLNHAYDHIEDVMSFRVVDEKGRLGMVDLDGTWEQTVDGQSRAYGRAG</sequence>
<dbReference type="CDD" id="cd10147">
    <property type="entry name" value="Wzt_C-like"/>
    <property type="match status" value="1"/>
</dbReference>
<dbReference type="InterPro" id="IPR003439">
    <property type="entry name" value="ABC_transporter-like_ATP-bd"/>
</dbReference>
<keyword evidence="2" id="KW-0813">Transport</keyword>
<dbReference type="GO" id="GO:0140359">
    <property type="term" value="F:ABC-type transporter activity"/>
    <property type="evidence" value="ECO:0007669"/>
    <property type="project" value="InterPro"/>
</dbReference>
<feature type="domain" description="ABC transporter" evidence="6">
    <location>
        <begin position="45"/>
        <end position="287"/>
    </location>
</feature>
<evidence type="ECO:0000256" key="3">
    <source>
        <dbReference type="ARBA" id="ARBA00022741"/>
    </source>
</evidence>
<dbReference type="InterPro" id="IPR029439">
    <property type="entry name" value="Wzt_C"/>
</dbReference>
<dbReference type="Gene3D" id="3.40.50.300">
    <property type="entry name" value="P-loop containing nucleotide triphosphate hydrolases"/>
    <property type="match status" value="1"/>
</dbReference>
<evidence type="ECO:0000256" key="4">
    <source>
        <dbReference type="ARBA" id="ARBA00022840"/>
    </source>
</evidence>
<dbReference type="Pfam" id="PF00005">
    <property type="entry name" value="ABC_tran"/>
    <property type="match status" value="1"/>
</dbReference>
<evidence type="ECO:0000256" key="2">
    <source>
        <dbReference type="ARBA" id="ARBA00022448"/>
    </source>
</evidence>
<dbReference type="GO" id="GO:0016887">
    <property type="term" value="F:ATP hydrolysis activity"/>
    <property type="evidence" value="ECO:0007669"/>
    <property type="project" value="InterPro"/>
</dbReference>
<evidence type="ECO:0000313" key="7">
    <source>
        <dbReference type="EMBL" id="PZR80478.1"/>
    </source>
</evidence>
<dbReference type="CDD" id="cd03220">
    <property type="entry name" value="ABC_KpsT_Wzt"/>
    <property type="match status" value="1"/>
</dbReference>
<evidence type="ECO:0000313" key="8">
    <source>
        <dbReference type="Proteomes" id="UP000248724"/>
    </source>
</evidence>
<keyword evidence="3" id="KW-0547">Nucleotide-binding</keyword>
<dbReference type="SMART" id="SM00382">
    <property type="entry name" value="AAA"/>
    <property type="match status" value="1"/>
</dbReference>
<dbReference type="PANTHER" id="PTHR46743">
    <property type="entry name" value="TEICHOIC ACIDS EXPORT ATP-BINDING PROTEIN TAGH"/>
    <property type="match status" value="1"/>
</dbReference>
<dbReference type="AlphaFoldDB" id="A0A2W6A544"/>
<gene>
    <name evidence="7" type="ORF">DLM65_07945</name>
</gene>
<dbReference type="InterPro" id="IPR027417">
    <property type="entry name" value="P-loop_NTPase"/>
</dbReference>
<reference evidence="7 8" key="1">
    <citation type="journal article" date="2017" name="Nature">
        <title>Atmospheric trace gases support primary production in Antarctic desert surface soil.</title>
        <authorList>
            <person name="Ji M."/>
            <person name="Greening C."/>
            <person name="Vanwonterghem I."/>
            <person name="Carere C.R."/>
            <person name="Bay S.K."/>
            <person name="Steen J.A."/>
            <person name="Montgomery K."/>
            <person name="Lines T."/>
            <person name="Beardall J."/>
            <person name="van Dorst J."/>
            <person name="Snape I."/>
            <person name="Stott M.B."/>
            <person name="Hugenholtz P."/>
            <person name="Ferrari B.C."/>
        </authorList>
    </citation>
    <scope>NUCLEOTIDE SEQUENCE [LARGE SCALE GENOMIC DNA]</scope>
    <source>
        <strain evidence="7">RRmetagenome_bin12</strain>
    </source>
</reference>
<dbReference type="InterPro" id="IPR050683">
    <property type="entry name" value="Bact_Polysacc_Export_ATP-bd"/>
</dbReference>
<dbReference type="EMBL" id="QHBU01000151">
    <property type="protein sequence ID" value="PZR80478.1"/>
    <property type="molecule type" value="Genomic_DNA"/>
</dbReference>
<accession>A0A2W6A544</accession>
<evidence type="ECO:0000256" key="1">
    <source>
        <dbReference type="ARBA" id="ARBA00005417"/>
    </source>
</evidence>
<feature type="region of interest" description="Disordered" evidence="5">
    <location>
        <begin position="1"/>
        <end position="40"/>
    </location>
</feature>
<dbReference type="Gene3D" id="2.70.50.60">
    <property type="entry name" value="abc- transporter (atp binding component) like domain"/>
    <property type="match status" value="1"/>
</dbReference>
<keyword evidence="4 7" id="KW-0067">ATP-binding</keyword>
<dbReference type="PROSITE" id="PS50893">
    <property type="entry name" value="ABC_TRANSPORTER_2"/>
    <property type="match status" value="1"/>
</dbReference>
<proteinExistence type="inferred from homology"/>
<dbReference type="GO" id="GO:0005524">
    <property type="term" value="F:ATP binding"/>
    <property type="evidence" value="ECO:0007669"/>
    <property type="project" value="UniProtKB-KW"/>
</dbReference>
<dbReference type="InterPro" id="IPR003593">
    <property type="entry name" value="AAA+_ATPase"/>
</dbReference>
<dbReference type="Proteomes" id="UP000248724">
    <property type="component" value="Unassembled WGS sequence"/>
</dbReference>
<name>A0A2W6A544_9BACT</name>
<dbReference type="GO" id="GO:0016020">
    <property type="term" value="C:membrane"/>
    <property type="evidence" value="ECO:0007669"/>
    <property type="project" value="InterPro"/>
</dbReference>
<protein>
    <submittedName>
        <fullName evidence="7">ABC transporter ATP-binding protein</fullName>
    </submittedName>
</protein>
<dbReference type="SUPFAM" id="SSF52540">
    <property type="entry name" value="P-loop containing nucleoside triphosphate hydrolases"/>
    <property type="match status" value="1"/>
</dbReference>
<dbReference type="PANTHER" id="PTHR46743:SF2">
    <property type="entry name" value="TEICHOIC ACIDS EXPORT ATP-BINDING PROTEIN TAGH"/>
    <property type="match status" value="1"/>
</dbReference>
<organism evidence="7 8">
    <name type="scientific">Candidatus Aeolococcus gillhamiae</name>
    <dbReference type="NCBI Taxonomy" id="3127015"/>
    <lineage>
        <taxon>Bacteria</taxon>
        <taxon>Bacillati</taxon>
        <taxon>Candidatus Dormiibacterota</taxon>
        <taxon>Candidatus Dormibacteria</taxon>
        <taxon>Candidatus Aeolococcales</taxon>
        <taxon>Candidatus Aeolococcaceae</taxon>
        <taxon>Candidatus Aeolococcus</taxon>
    </lineage>
</organism>
<comment type="similarity">
    <text evidence="1">Belongs to the ABC transporter superfamily.</text>
</comment>
<evidence type="ECO:0000256" key="5">
    <source>
        <dbReference type="SAM" id="MobiDB-lite"/>
    </source>
</evidence>
<comment type="caution">
    <text evidence="7">The sequence shown here is derived from an EMBL/GenBank/DDBJ whole genome shotgun (WGS) entry which is preliminary data.</text>
</comment>
<dbReference type="InterPro" id="IPR015860">
    <property type="entry name" value="ABC_transpr_TagH-like"/>
</dbReference>
<dbReference type="Pfam" id="PF14524">
    <property type="entry name" value="Wzt_C"/>
    <property type="match status" value="1"/>
</dbReference>